<dbReference type="Proteomes" id="UP001333818">
    <property type="component" value="Unassembled WGS sequence"/>
</dbReference>
<sequence>MKLPECDRCNLYSRTNYLVCAVHPAGPSGKTCPDFESAELWEPENPEHYREQHMDEWFWHPIFTGKCPDCNHSFSRLRLPPLHWRCSVCGWEDDESDD</sequence>
<gene>
    <name evidence="1" type="ORF">V2H45_23850</name>
</gene>
<comment type="caution">
    <text evidence="1">The sequence shown here is derived from an EMBL/GenBank/DDBJ whole genome shotgun (WGS) entry which is preliminary data.</text>
</comment>
<protein>
    <submittedName>
        <fullName evidence="1">Uncharacterized protein</fullName>
    </submittedName>
</protein>
<name>A0AAW9QBF3_9CYAN</name>
<keyword evidence="2" id="KW-1185">Reference proteome</keyword>
<reference evidence="1" key="1">
    <citation type="submission" date="2024-01" db="EMBL/GenBank/DDBJ databases">
        <title>Bank of Algae and Cyanobacteria of the Azores (BACA) strain genomes.</title>
        <authorList>
            <person name="Luz R."/>
            <person name="Cordeiro R."/>
            <person name="Fonseca A."/>
            <person name="Goncalves V."/>
        </authorList>
    </citation>
    <scope>NUCLEOTIDE SEQUENCE</scope>
    <source>
        <strain evidence="1">BACA0141</strain>
    </source>
</reference>
<evidence type="ECO:0000313" key="2">
    <source>
        <dbReference type="Proteomes" id="UP001333818"/>
    </source>
</evidence>
<accession>A0AAW9QBF3</accession>
<dbReference type="AlphaFoldDB" id="A0AAW9QBF3"/>
<organism evidence="1 2">
    <name type="scientific">Tumidithrix elongata BACA0141</name>
    <dbReference type="NCBI Taxonomy" id="2716417"/>
    <lineage>
        <taxon>Bacteria</taxon>
        <taxon>Bacillati</taxon>
        <taxon>Cyanobacteriota</taxon>
        <taxon>Cyanophyceae</taxon>
        <taxon>Pseudanabaenales</taxon>
        <taxon>Pseudanabaenaceae</taxon>
        <taxon>Tumidithrix</taxon>
        <taxon>Tumidithrix elongata</taxon>
    </lineage>
</organism>
<dbReference type="RefSeq" id="WP_330486218.1">
    <property type="nucleotide sequence ID" value="NZ_JAZBJZ010000170.1"/>
</dbReference>
<proteinExistence type="predicted"/>
<dbReference type="EMBL" id="JAZBJZ010000170">
    <property type="protein sequence ID" value="MEE3719781.1"/>
    <property type="molecule type" value="Genomic_DNA"/>
</dbReference>
<evidence type="ECO:0000313" key="1">
    <source>
        <dbReference type="EMBL" id="MEE3719781.1"/>
    </source>
</evidence>